<dbReference type="EMBL" id="WTYP01000001">
    <property type="protein sequence ID" value="MXP45930.1"/>
    <property type="molecule type" value="Genomic_DNA"/>
</dbReference>
<gene>
    <name evidence="3" type="ORF">GRI43_00800</name>
</gene>
<feature type="compositionally biased region" description="Basic residues" evidence="1">
    <location>
        <begin position="19"/>
        <end position="30"/>
    </location>
</feature>
<dbReference type="PANTHER" id="PTHR42923">
    <property type="entry name" value="PROTOPORPHYRINOGEN OXIDASE"/>
    <property type="match status" value="1"/>
</dbReference>
<name>A0A6I4UZF1_9SPHN</name>
<dbReference type="Proteomes" id="UP000471435">
    <property type="component" value="Unassembled WGS sequence"/>
</dbReference>
<comment type="caution">
    <text evidence="3">The sequence shown here is derived from an EMBL/GenBank/DDBJ whole genome shotgun (WGS) entry which is preliminary data.</text>
</comment>
<protein>
    <submittedName>
        <fullName evidence="3">FAD-dependent oxidoreductase</fullName>
    </submittedName>
</protein>
<accession>A0A6I4UZF1</accession>
<dbReference type="PRINTS" id="PR00419">
    <property type="entry name" value="ADXRDTASE"/>
</dbReference>
<dbReference type="InterPro" id="IPR050464">
    <property type="entry name" value="Zeta_carotene_desat/Oxidored"/>
</dbReference>
<dbReference type="OrthoDB" id="7415085at2"/>
<evidence type="ECO:0000313" key="4">
    <source>
        <dbReference type="Proteomes" id="UP000471435"/>
    </source>
</evidence>
<dbReference type="GO" id="GO:0016491">
    <property type="term" value="F:oxidoreductase activity"/>
    <property type="evidence" value="ECO:0007669"/>
    <property type="project" value="InterPro"/>
</dbReference>
<proteinExistence type="predicted"/>
<dbReference type="RefSeq" id="WP_160729224.1">
    <property type="nucleotide sequence ID" value="NZ_WTYP01000001.1"/>
</dbReference>
<keyword evidence="4" id="KW-1185">Reference proteome</keyword>
<reference evidence="3 4" key="1">
    <citation type="submission" date="2019-12" db="EMBL/GenBank/DDBJ databases">
        <title>Genomic-based taxomic classification of the family Erythrobacteraceae.</title>
        <authorList>
            <person name="Xu L."/>
        </authorList>
    </citation>
    <scope>NUCLEOTIDE SEQUENCE [LARGE SCALE GENOMIC DNA]</scope>
    <source>
        <strain evidence="3 4">SW-109</strain>
    </source>
</reference>
<feature type="region of interest" description="Disordered" evidence="1">
    <location>
        <begin position="657"/>
        <end position="714"/>
    </location>
</feature>
<dbReference type="Gene3D" id="3.50.50.60">
    <property type="entry name" value="FAD/NAD(P)-binding domain"/>
    <property type="match status" value="1"/>
</dbReference>
<dbReference type="InterPro" id="IPR036188">
    <property type="entry name" value="FAD/NAD-bd_sf"/>
</dbReference>
<dbReference type="InterPro" id="IPR002937">
    <property type="entry name" value="Amino_oxidase"/>
</dbReference>
<feature type="domain" description="Amine oxidase" evidence="2">
    <location>
        <begin position="57"/>
        <end position="519"/>
    </location>
</feature>
<dbReference type="AlphaFoldDB" id="A0A6I4UZF1"/>
<dbReference type="SUPFAM" id="SSF51905">
    <property type="entry name" value="FAD/NAD(P)-binding domain"/>
    <property type="match status" value="1"/>
</dbReference>
<dbReference type="Pfam" id="PF01593">
    <property type="entry name" value="Amino_oxidase"/>
    <property type="match status" value="1"/>
</dbReference>
<evidence type="ECO:0000256" key="1">
    <source>
        <dbReference type="SAM" id="MobiDB-lite"/>
    </source>
</evidence>
<sequence>MTDETVVKTSKTMPAKSGKAAKKAAPKRVARTPNAKPAKAKAKAAKGKSVAVVGGGIAGLSSAIKLLKAGFEVTIFEQNERLGGNTSSELVAGVEHDVYPHMFCDWYDNFWDLYENDLGLSRDDHFEPRAGVKTLREGSKTYDELLNPTTLQAIIANLKSGSLSPAEMFLMGYSMVDLAGYPFDREGMAQLEKQSVNGFLYSTSYATEEVAELENYMLEVIWSINSERTSAASYQDFIRHTLSFPNGAPFAFMLKNDLNTGLVQPIADLIAQMKGTVKTSTEVTAVRLVDDRPVLHWRSAGSSGRGSSGGFDEVIIAVPCAPLTDLVMGGTRNLAGDRLIDREQSLAQVRRLSSVAIPVIDLYLNRKLPDIPPENIGLTGANYGLSVVDIAQLWPEGEFGGNTALVIAASDGEALPGHNFEAQAWFMLQELRKFYPDIDIGTKWGDPDCDIDWAKTHARSNTDYALFLNEVGGWDWRPCTAYPGTLPGIFFAGDLAQSNVDMATIEGAVESGVLAAAAVQAFDAERTGQMRGKPIELIKHLTYGNTALRAAKLALMPFAYLAKGWTLLEGSPPKPDLKYLGNSLQSDHLPLLPLQYIVDWWTTAYWFWNSALTGDEGPEKIGPRNNGDDDFIGLGAALLMVAGEFASYATEKCAEGRAEGAEGKSRSAVEDGSDEGLDGLARRAGRMTADFLSRTGSPAQPDPTPRQRRWRVKR</sequence>
<feature type="compositionally biased region" description="Basic and acidic residues" evidence="1">
    <location>
        <begin position="657"/>
        <end position="669"/>
    </location>
</feature>
<evidence type="ECO:0000259" key="2">
    <source>
        <dbReference type="Pfam" id="PF01593"/>
    </source>
</evidence>
<organism evidence="3 4">
    <name type="scientific">Pontixanthobacter luteolus</name>
    <dbReference type="NCBI Taxonomy" id="295089"/>
    <lineage>
        <taxon>Bacteria</taxon>
        <taxon>Pseudomonadati</taxon>
        <taxon>Pseudomonadota</taxon>
        <taxon>Alphaproteobacteria</taxon>
        <taxon>Sphingomonadales</taxon>
        <taxon>Erythrobacteraceae</taxon>
        <taxon>Pontixanthobacter</taxon>
    </lineage>
</organism>
<feature type="region of interest" description="Disordered" evidence="1">
    <location>
        <begin position="1"/>
        <end position="42"/>
    </location>
</feature>
<evidence type="ECO:0000313" key="3">
    <source>
        <dbReference type="EMBL" id="MXP45930.1"/>
    </source>
</evidence>